<evidence type="ECO:0000259" key="2">
    <source>
        <dbReference type="Pfam" id="PF01966"/>
    </source>
</evidence>
<dbReference type="Proteomes" id="UP000216004">
    <property type="component" value="Unassembled WGS sequence"/>
</dbReference>
<comment type="caution">
    <text evidence="3">The sequence shown here is derived from an EMBL/GenBank/DDBJ whole genome shotgun (WGS) entry which is preliminary data.</text>
</comment>
<gene>
    <name evidence="3" type="ORF">BOCO_0899</name>
</gene>
<dbReference type="InterPro" id="IPR003607">
    <property type="entry name" value="HD/PDEase_dom"/>
</dbReference>
<reference evidence="3 4" key="1">
    <citation type="journal article" date="2017" name="BMC Genomics">
        <title>Comparative genomic and phylogenomic analyses of the Bifidobacteriaceae family.</title>
        <authorList>
            <person name="Lugli G.A."/>
            <person name="Milani C."/>
            <person name="Turroni F."/>
            <person name="Duranti S."/>
            <person name="Mancabelli L."/>
            <person name="Mangifesta M."/>
            <person name="Ferrario C."/>
            <person name="Modesto M."/>
            <person name="Mattarelli P."/>
            <person name="Jiri K."/>
            <person name="van Sinderen D."/>
            <person name="Ventura M."/>
        </authorList>
    </citation>
    <scope>NUCLEOTIDE SEQUENCE [LARGE SCALE GENOMIC DNA]</scope>
    <source>
        <strain evidence="3 4">DSM 22924</strain>
    </source>
</reference>
<dbReference type="InterPro" id="IPR006674">
    <property type="entry name" value="HD_domain"/>
</dbReference>
<dbReference type="AlphaFoldDB" id="A0A261EU33"/>
<dbReference type="GO" id="GO:0016787">
    <property type="term" value="F:hydrolase activity"/>
    <property type="evidence" value="ECO:0007669"/>
    <property type="project" value="UniProtKB-KW"/>
</dbReference>
<sequence>MAPTIESMIPTVQMAEELHSKYAPSQAAYNLIHTHCVIIASLSKELAQQVNAHYKAVQAKSVYEPAKHDHSQDGPEGKGAASPRLSGHHHDLAVPQRELDVDLVYLGGLLHDIGTYKILASDGAEGRPLAFDHHYIQHGIAGYELLKDEGVDESIAQFARNHTGVGLARQQVQEEHLDIPVDDYLPQNLEQELVMYADNYHSKHQPPIFVSEQTAAKRTARFGDDNLQRWRMLVTKYGVPDVAPLAQQYGMAIV</sequence>
<keyword evidence="4" id="KW-1185">Reference proteome</keyword>
<name>A0A261EU33_9BIFI</name>
<proteinExistence type="predicted"/>
<evidence type="ECO:0000313" key="4">
    <source>
        <dbReference type="Proteomes" id="UP000216004"/>
    </source>
</evidence>
<keyword evidence="3" id="KW-0378">Hydrolase</keyword>
<dbReference type="Gene3D" id="1.10.3210.10">
    <property type="entry name" value="Hypothetical protein af1432"/>
    <property type="match status" value="1"/>
</dbReference>
<accession>A0A261EU33</accession>
<feature type="domain" description="HD" evidence="2">
    <location>
        <begin position="81"/>
        <end position="201"/>
    </location>
</feature>
<organism evidence="3 4">
    <name type="scientific">Bombiscardovia coagulans</name>
    <dbReference type="NCBI Taxonomy" id="686666"/>
    <lineage>
        <taxon>Bacteria</taxon>
        <taxon>Bacillati</taxon>
        <taxon>Actinomycetota</taxon>
        <taxon>Actinomycetes</taxon>
        <taxon>Bifidobacteriales</taxon>
        <taxon>Bifidobacteriaceae</taxon>
        <taxon>Bombiscardovia</taxon>
    </lineage>
</organism>
<dbReference type="NCBIfam" id="TIGR00277">
    <property type="entry name" value="HDIG"/>
    <property type="match status" value="1"/>
</dbReference>
<protein>
    <submittedName>
        <fullName evidence="3">Phosphohydrolase</fullName>
    </submittedName>
</protein>
<evidence type="ECO:0000313" key="3">
    <source>
        <dbReference type="EMBL" id="OZG50382.1"/>
    </source>
</evidence>
<dbReference type="RefSeq" id="WP_244568735.1">
    <property type="nucleotide sequence ID" value="NZ_MWWS01000004.1"/>
</dbReference>
<dbReference type="InterPro" id="IPR006675">
    <property type="entry name" value="HDIG_dom"/>
</dbReference>
<feature type="region of interest" description="Disordered" evidence="1">
    <location>
        <begin position="64"/>
        <end position="88"/>
    </location>
</feature>
<dbReference type="CDD" id="cd00077">
    <property type="entry name" value="HDc"/>
    <property type="match status" value="1"/>
</dbReference>
<dbReference type="Pfam" id="PF01966">
    <property type="entry name" value="HD"/>
    <property type="match status" value="1"/>
</dbReference>
<feature type="compositionally biased region" description="Basic and acidic residues" evidence="1">
    <location>
        <begin position="65"/>
        <end position="76"/>
    </location>
</feature>
<dbReference type="EMBL" id="MWWS01000004">
    <property type="protein sequence ID" value="OZG50382.1"/>
    <property type="molecule type" value="Genomic_DNA"/>
</dbReference>
<evidence type="ECO:0000256" key="1">
    <source>
        <dbReference type="SAM" id="MobiDB-lite"/>
    </source>
</evidence>
<dbReference type="SUPFAM" id="SSF109604">
    <property type="entry name" value="HD-domain/PDEase-like"/>
    <property type="match status" value="1"/>
</dbReference>